<accession>A0ACC1HMH9</accession>
<protein>
    <submittedName>
        <fullName evidence="1">Uncharacterized protein</fullName>
    </submittedName>
</protein>
<dbReference type="EMBL" id="JAMZIH010003900">
    <property type="protein sequence ID" value="KAJ1676556.1"/>
    <property type="molecule type" value="Genomic_DNA"/>
</dbReference>
<gene>
    <name evidence="1" type="ORF">EV182_007960</name>
</gene>
<comment type="caution">
    <text evidence="1">The sequence shown here is derived from an EMBL/GenBank/DDBJ whole genome shotgun (WGS) entry which is preliminary data.</text>
</comment>
<sequence length="244" mass="28222">GKESAIAVKENEEKTIFHGKEMVDYQGRTFIYPPLEVEHSQLDFSREPGYQEARQPRKLVHSWMAHNKGVSAIQFFPNSGHLLLSSGMDGRVKIWDCYHQRNLLRTYLGHTKTVRDISFDPNDGKQFLSTSYDKYIKLWDTETGQCKGRFTSGKTPIVSRFHPDQPHLFLVGQNDKKIVQWDTRTNEIVQEYNEHLGAVNTITFVDENRRFVTTSDDKSMRAWEFDIPVTIKLVADPSMHSMPA</sequence>
<feature type="non-terminal residue" evidence="1">
    <location>
        <position position="1"/>
    </location>
</feature>
<feature type="non-terminal residue" evidence="1">
    <location>
        <position position="244"/>
    </location>
</feature>
<name>A0ACC1HMH9_9FUNG</name>
<evidence type="ECO:0000313" key="1">
    <source>
        <dbReference type="EMBL" id="KAJ1676556.1"/>
    </source>
</evidence>
<organism evidence="1 2">
    <name type="scientific">Spiromyces aspiralis</name>
    <dbReference type="NCBI Taxonomy" id="68401"/>
    <lineage>
        <taxon>Eukaryota</taxon>
        <taxon>Fungi</taxon>
        <taxon>Fungi incertae sedis</taxon>
        <taxon>Zoopagomycota</taxon>
        <taxon>Kickxellomycotina</taxon>
        <taxon>Kickxellomycetes</taxon>
        <taxon>Kickxellales</taxon>
        <taxon>Kickxellaceae</taxon>
        <taxon>Spiromyces</taxon>
    </lineage>
</organism>
<reference evidence="1" key="1">
    <citation type="submission" date="2022-06" db="EMBL/GenBank/DDBJ databases">
        <title>Phylogenomic reconstructions and comparative analyses of Kickxellomycotina fungi.</title>
        <authorList>
            <person name="Reynolds N.K."/>
            <person name="Stajich J.E."/>
            <person name="Barry K."/>
            <person name="Grigoriev I.V."/>
            <person name="Crous P."/>
            <person name="Smith M.E."/>
        </authorList>
    </citation>
    <scope>NUCLEOTIDE SEQUENCE</scope>
    <source>
        <strain evidence="1">RSA 2271</strain>
    </source>
</reference>
<proteinExistence type="predicted"/>
<evidence type="ECO:0000313" key="2">
    <source>
        <dbReference type="Proteomes" id="UP001145114"/>
    </source>
</evidence>
<keyword evidence="2" id="KW-1185">Reference proteome</keyword>
<dbReference type="Proteomes" id="UP001145114">
    <property type="component" value="Unassembled WGS sequence"/>
</dbReference>